<comment type="similarity">
    <text evidence="1">Belongs to the NusB family.</text>
</comment>
<proteinExistence type="inferred from homology"/>
<dbReference type="NCBIfam" id="TIGR01951">
    <property type="entry name" value="nusB"/>
    <property type="match status" value="1"/>
</dbReference>
<keyword evidence="3" id="KW-0694">RNA-binding</keyword>
<dbReference type="InterPro" id="IPR035926">
    <property type="entry name" value="NusB-like_sf"/>
</dbReference>
<name>A0A644UM55_9ZZZZ</name>
<comment type="caution">
    <text evidence="7">The sequence shown here is derived from an EMBL/GenBank/DDBJ whole genome shotgun (WGS) entry which is preliminary data.</text>
</comment>
<dbReference type="InterPro" id="IPR006027">
    <property type="entry name" value="NusB_RsmB_TIM44"/>
</dbReference>
<evidence type="ECO:0000256" key="3">
    <source>
        <dbReference type="ARBA" id="ARBA00022884"/>
    </source>
</evidence>
<evidence type="ECO:0000259" key="6">
    <source>
        <dbReference type="Pfam" id="PF01029"/>
    </source>
</evidence>
<dbReference type="EMBL" id="VSSQ01000131">
    <property type="protein sequence ID" value="MPL79842.1"/>
    <property type="molecule type" value="Genomic_DNA"/>
</dbReference>
<keyword evidence="2" id="KW-0889">Transcription antitermination</keyword>
<dbReference type="GO" id="GO:0006353">
    <property type="term" value="P:DNA-templated transcription termination"/>
    <property type="evidence" value="ECO:0007669"/>
    <property type="project" value="InterPro"/>
</dbReference>
<dbReference type="InterPro" id="IPR011605">
    <property type="entry name" value="NusB_fam"/>
</dbReference>
<sequence length="315" mass="36593">MINRRLIRVKVFKILFGKVNSETLSLSGAVSDLMMSCDKSLELYYFMLTLPVAVRKIAQSKIETGLKKFHPSDEERNPNMRFAENRVIAMLEEDTDLLTFCEKRGLLWNDYQSLVKKFFLSMSASEYFKEYMESSENSFENDLNLIIRFFEEEFEENDELHDVLEDLSLFWTDDLEYVVNVITKRLSTLKESSKIKHPAVFLKEDDRDYAVRLLEKSMIHYDKYTELMGKHLQNWDIERLAATDTALIVMGIAEAVEFQDIPVKVTINEYVELSKYFSTPNSKVFVNGILDKVIASLMKDGQIEKRGRGLVGSSE</sequence>
<dbReference type="SUPFAM" id="SSF48013">
    <property type="entry name" value="NusB-like"/>
    <property type="match status" value="1"/>
</dbReference>
<dbReference type="AlphaFoldDB" id="A0A644UM55"/>
<dbReference type="PANTHER" id="PTHR11078:SF3">
    <property type="entry name" value="ANTITERMINATION NUSB DOMAIN-CONTAINING PROTEIN"/>
    <property type="match status" value="1"/>
</dbReference>
<dbReference type="Gene3D" id="1.10.940.10">
    <property type="entry name" value="NusB-like"/>
    <property type="match status" value="1"/>
</dbReference>
<reference evidence="7" key="1">
    <citation type="submission" date="2019-08" db="EMBL/GenBank/DDBJ databases">
        <authorList>
            <person name="Kucharzyk K."/>
            <person name="Murdoch R.W."/>
            <person name="Higgins S."/>
            <person name="Loffler F."/>
        </authorList>
    </citation>
    <scope>NUCLEOTIDE SEQUENCE</scope>
</reference>
<dbReference type="GO" id="GO:0031564">
    <property type="term" value="P:transcription antitermination"/>
    <property type="evidence" value="ECO:0007669"/>
    <property type="project" value="UniProtKB-KW"/>
</dbReference>
<evidence type="ECO:0000256" key="5">
    <source>
        <dbReference type="ARBA" id="ARBA00023163"/>
    </source>
</evidence>
<dbReference type="PANTHER" id="PTHR11078">
    <property type="entry name" value="N UTILIZATION SUBSTANCE PROTEIN B-RELATED"/>
    <property type="match status" value="1"/>
</dbReference>
<dbReference type="GO" id="GO:0005829">
    <property type="term" value="C:cytosol"/>
    <property type="evidence" value="ECO:0007669"/>
    <property type="project" value="TreeGrafter"/>
</dbReference>
<evidence type="ECO:0000256" key="1">
    <source>
        <dbReference type="ARBA" id="ARBA00005952"/>
    </source>
</evidence>
<evidence type="ECO:0000313" key="7">
    <source>
        <dbReference type="EMBL" id="MPL79842.1"/>
    </source>
</evidence>
<organism evidence="7">
    <name type="scientific">bioreactor metagenome</name>
    <dbReference type="NCBI Taxonomy" id="1076179"/>
    <lineage>
        <taxon>unclassified sequences</taxon>
        <taxon>metagenomes</taxon>
        <taxon>ecological metagenomes</taxon>
    </lineage>
</organism>
<evidence type="ECO:0000256" key="2">
    <source>
        <dbReference type="ARBA" id="ARBA00022814"/>
    </source>
</evidence>
<accession>A0A644UM55</accession>
<protein>
    <recommendedName>
        <fullName evidence="6">NusB/RsmB/TIM44 domain-containing protein</fullName>
    </recommendedName>
</protein>
<dbReference type="GO" id="GO:0003723">
    <property type="term" value="F:RNA binding"/>
    <property type="evidence" value="ECO:0007669"/>
    <property type="project" value="UniProtKB-KW"/>
</dbReference>
<gene>
    <name evidence="7" type="ORF">SDC9_25729</name>
</gene>
<evidence type="ECO:0000256" key="4">
    <source>
        <dbReference type="ARBA" id="ARBA00023015"/>
    </source>
</evidence>
<feature type="domain" description="NusB/RsmB/TIM44" evidence="6">
    <location>
        <begin position="199"/>
        <end position="294"/>
    </location>
</feature>
<dbReference type="Pfam" id="PF01029">
    <property type="entry name" value="NusB"/>
    <property type="match status" value="1"/>
</dbReference>
<keyword evidence="5" id="KW-0804">Transcription</keyword>
<keyword evidence="4" id="KW-0805">Transcription regulation</keyword>